<dbReference type="STRING" id="1817867.A3F83_01005"/>
<evidence type="ECO:0000256" key="2">
    <source>
        <dbReference type="ARBA" id="ARBA00022737"/>
    </source>
</evidence>
<dbReference type="PANTHER" id="PTHR22990">
    <property type="entry name" value="F-BOX ONLY PROTEIN"/>
    <property type="match status" value="1"/>
</dbReference>
<feature type="domain" description="Right handed beta helix" evidence="5">
    <location>
        <begin position="220"/>
        <end position="343"/>
    </location>
</feature>
<sequence>MQRFAAPRSLGIFTFTLFCSLIPVAGASARTFYLSPSGDDRAPEASGATFQTLNGAIPHLWGGDTLIIKSGNFAGGVHIRRGCSPEAPLVIKAEGPYSVIRGSGEDQDAFTLNDCYNVILDGLNVTEARRGGIVLSHCKYVTVRNCTSFNNGKWGMFTDHSSDFTLEGNECYGSWREHGIYHSNSGDSFIIRNNVLHHNSGCGIHVNGDPEYGGDGVISRGIIEGNICYRNGRPLGGAGINMTHVQDVIVRNNLLYDNYAGGITFYQDTGTFAQGSKRALIVNNTVFYLHGEGRTGVNIMTSSEKVLICNNIFVSGGGRGTIEVNSEHLPSIISDNNVIWGIDTTQIVERIGERRISLGEWRKMSGNDLHTEYADPLFTNATAADFHLRQGSPAVGRGMPLEEVRRTLSRLGGFDWVLEQLGRLPDTDLSGKPRNSGKIRGAGAYGN</sequence>
<dbReference type="InterPro" id="IPR012334">
    <property type="entry name" value="Pectin_lyas_fold"/>
</dbReference>
<feature type="domain" description="Right handed beta helix" evidence="5">
    <location>
        <begin position="106"/>
        <end position="207"/>
    </location>
</feature>
<dbReference type="AlphaFoldDB" id="A0A1F5YYF3"/>
<dbReference type="Proteomes" id="UP000179129">
    <property type="component" value="Unassembled WGS sequence"/>
</dbReference>
<organism evidence="6 7">
    <name type="scientific">Candidatus Glassbacteria bacterium RIFCSPLOWO2_12_FULL_58_11</name>
    <dbReference type="NCBI Taxonomy" id="1817867"/>
    <lineage>
        <taxon>Bacteria</taxon>
        <taxon>Candidatus Glassiibacteriota</taxon>
    </lineage>
</organism>
<dbReference type="PANTHER" id="PTHR22990:SF15">
    <property type="entry name" value="F-BOX ONLY PROTEIN 10"/>
    <property type="match status" value="1"/>
</dbReference>
<protein>
    <recommendedName>
        <fullName evidence="5">Right handed beta helix domain-containing protein</fullName>
    </recommendedName>
</protein>
<evidence type="ECO:0000259" key="5">
    <source>
        <dbReference type="Pfam" id="PF13229"/>
    </source>
</evidence>
<keyword evidence="3" id="KW-0833">Ubl conjugation pathway</keyword>
<dbReference type="InterPro" id="IPR022441">
    <property type="entry name" value="Para_beta_helix_rpt-2"/>
</dbReference>
<dbReference type="EMBL" id="MFIX01000077">
    <property type="protein sequence ID" value="OGG05229.1"/>
    <property type="molecule type" value="Genomic_DNA"/>
</dbReference>
<evidence type="ECO:0000313" key="7">
    <source>
        <dbReference type="Proteomes" id="UP000179129"/>
    </source>
</evidence>
<dbReference type="SUPFAM" id="SSF51126">
    <property type="entry name" value="Pectin lyase-like"/>
    <property type="match status" value="1"/>
</dbReference>
<accession>A0A1F5YYF3</accession>
<dbReference type="InterPro" id="IPR011050">
    <property type="entry name" value="Pectin_lyase_fold/virulence"/>
</dbReference>
<reference evidence="6 7" key="1">
    <citation type="journal article" date="2016" name="Nat. Commun.">
        <title>Thousands of microbial genomes shed light on interconnected biogeochemical processes in an aquifer system.</title>
        <authorList>
            <person name="Anantharaman K."/>
            <person name="Brown C.T."/>
            <person name="Hug L.A."/>
            <person name="Sharon I."/>
            <person name="Castelle C.J."/>
            <person name="Probst A.J."/>
            <person name="Thomas B.C."/>
            <person name="Singh A."/>
            <person name="Wilkins M.J."/>
            <person name="Karaoz U."/>
            <person name="Brodie E.L."/>
            <person name="Williams K.H."/>
            <person name="Hubbard S.S."/>
            <person name="Banfield J.F."/>
        </authorList>
    </citation>
    <scope>NUCLEOTIDE SEQUENCE [LARGE SCALE GENOMIC DNA]</scope>
</reference>
<dbReference type="Gene3D" id="2.160.20.10">
    <property type="entry name" value="Single-stranded right-handed beta-helix, Pectin lyase-like"/>
    <property type="match status" value="1"/>
</dbReference>
<gene>
    <name evidence="6" type="ORF">A3F83_01005</name>
</gene>
<dbReference type="InterPro" id="IPR051550">
    <property type="entry name" value="SCF-Subunits/Alg-Epimerases"/>
</dbReference>
<dbReference type="NCBIfam" id="TIGR03804">
    <property type="entry name" value="para_beta_helix"/>
    <property type="match status" value="1"/>
</dbReference>
<evidence type="ECO:0000256" key="4">
    <source>
        <dbReference type="SAM" id="MobiDB-lite"/>
    </source>
</evidence>
<proteinExistence type="predicted"/>
<feature type="region of interest" description="Disordered" evidence="4">
    <location>
        <begin position="427"/>
        <end position="447"/>
    </location>
</feature>
<dbReference type="SMART" id="SM00710">
    <property type="entry name" value="PbH1"/>
    <property type="match status" value="8"/>
</dbReference>
<comment type="caution">
    <text evidence="6">The sequence shown here is derived from an EMBL/GenBank/DDBJ whole genome shotgun (WGS) entry which is preliminary data.</text>
</comment>
<evidence type="ECO:0000256" key="1">
    <source>
        <dbReference type="ARBA" id="ARBA00004906"/>
    </source>
</evidence>
<evidence type="ECO:0000256" key="3">
    <source>
        <dbReference type="ARBA" id="ARBA00022786"/>
    </source>
</evidence>
<evidence type="ECO:0000313" key="6">
    <source>
        <dbReference type="EMBL" id="OGG05229.1"/>
    </source>
</evidence>
<keyword evidence="2" id="KW-0677">Repeat</keyword>
<comment type="pathway">
    <text evidence="1">Protein modification; protein ubiquitination.</text>
</comment>
<dbReference type="InterPro" id="IPR039448">
    <property type="entry name" value="Beta_helix"/>
</dbReference>
<dbReference type="Pfam" id="PF13229">
    <property type="entry name" value="Beta_helix"/>
    <property type="match status" value="2"/>
</dbReference>
<name>A0A1F5YYF3_9BACT</name>
<dbReference type="InterPro" id="IPR006626">
    <property type="entry name" value="PbH1"/>
</dbReference>